<accession>A0A0K2TPX1</accession>
<proteinExistence type="predicted"/>
<dbReference type="EMBL" id="HACA01010707">
    <property type="protein sequence ID" value="CDW28068.1"/>
    <property type="molecule type" value="Transcribed_RNA"/>
</dbReference>
<protein>
    <submittedName>
        <fullName evidence="1">Uncharacterized protein</fullName>
    </submittedName>
</protein>
<sequence>MVLEVISNQGHVMPPYFFEKGLNVNSDVYINVLRTVVKPWMDNVAGGVAYTFQQDAAQAHMAKKTQDCCHVNFPNFWPWSAVEADANAKPHSTLDSLKLAIRHAIAQSDVETLKRACVRFRTRLEQLWRPRGTILSKTCS</sequence>
<evidence type="ECO:0000313" key="1">
    <source>
        <dbReference type="EMBL" id="CDW28069.1"/>
    </source>
</evidence>
<name>A0A0K2TPX1_LEPSM</name>
<reference evidence="1" key="1">
    <citation type="submission" date="2014-05" db="EMBL/GenBank/DDBJ databases">
        <authorList>
            <person name="Chronopoulou M."/>
        </authorList>
    </citation>
    <scope>NUCLEOTIDE SEQUENCE</scope>
    <source>
        <tissue evidence="1">Whole organism</tissue>
    </source>
</reference>
<dbReference type="AlphaFoldDB" id="A0A0K2TPX1"/>
<dbReference type="InterPro" id="IPR036397">
    <property type="entry name" value="RNaseH_sf"/>
</dbReference>
<dbReference type="Gene3D" id="3.30.420.10">
    <property type="entry name" value="Ribonuclease H-like superfamily/Ribonuclease H"/>
    <property type="match status" value="1"/>
</dbReference>
<dbReference type="GO" id="GO:0003676">
    <property type="term" value="F:nucleic acid binding"/>
    <property type="evidence" value="ECO:0007669"/>
    <property type="project" value="InterPro"/>
</dbReference>
<dbReference type="EMBL" id="HACA01010708">
    <property type="protein sequence ID" value="CDW28069.1"/>
    <property type="molecule type" value="Transcribed_RNA"/>
</dbReference>
<organism evidence="1">
    <name type="scientific">Lepeophtheirus salmonis</name>
    <name type="common">Salmon louse</name>
    <name type="synonym">Caligus salmonis</name>
    <dbReference type="NCBI Taxonomy" id="72036"/>
    <lineage>
        <taxon>Eukaryota</taxon>
        <taxon>Metazoa</taxon>
        <taxon>Ecdysozoa</taxon>
        <taxon>Arthropoda</taxon>
        <taxon>Crustacea</taxon>
        <taxon>Multicrustacea</taxon>
        <taxon>Hexanauplia</taxon>
        <taxon>Copepoda</taxon>
        <taxon>Siphonostomatoida</taxon>
        <taxon>Caligidae</taxon>
        <taxon>Lepeophtheirus</taxon>
    </lineage>
</organism>